<proteinExistence type="predicted"/>
<feature type="transmembrane region" description="Helical" evidence="1">
    <location>
        <begin position="404"/>
        <end position="424"/>
    </location>
</feature>
<keyword evidence="1" id="KW-0472">Membrane</keyword>
<dbReference type="Proteomes" id="UP001230005">
    <property type="component" value="Unassembled WGS sequence"/>
</dbReference>
<keyword evidence="1" id="KW-0812">Transmembrane</keyword>
<evidence type="ECO:0000256" key="1">
    <source>
        <dbReference type="SAM" id="Phobius"/>
    </source>
</evidence>
<evidence type="ECO:0008006" key="4">
    <source>
        <dbReference type="Google" id="ProtNLM"/>
    </source>
</evidence>
<dbReference type="Pfam" id="PF18949">
    <property type="entry name" value="DUF5693"/>
    <property type="match status" value="1"/>
</dbReference>
<accession>A0ABT9ZTF0</accession>
<feature type="transmembrane region" description="Helical" evidence="1">
    <location>
        <begin position="353"/>
        <end position="373"/>
    </location>
</feature>
<dbReference type="InterPro" id="IPR043748">
    <property type="entry name" value="DUF5693"/>
</dbReference>
<feature type="transmembrane region" description="Helical" evidence="1">
    <location>
        <begin position="469"/>
        <end position="489"/>
    </location>
</feature>
<sequence>MTRVLWSIIVIVMILSIPFLWERVSIESNHTTYEVSIPYDDIRAMEAVGIPADDVLSQFRSGGVESISFQPLTMDDLIERSIIEVVSRSYFHQATEGSSEELLEEHGILLEVLDKHHPYMELLSSSINRLYDGFAKVESISTENNEFLFLPYVNDEIMDLPITFDIENMERAINNDFSIILRLENNLASEEQYQALLQDVDRLKDYINHLLFIGGEVVGYSPNQESGEPTLHFIKEKMDYWDTNLIFIENTPQKGFSQLVQSTGQVPVRLHSLTLEKGNERDLSQVYRSLRAMKERNIQILYINLLNKYSGERYELPNEALHALDGTVEFLQTLDSKTMMSKGSVVPYPKFQLPVWMEVLLLLAASSFIGLIIQEVSKRYTLPIVIALWGVSTVFLLMELDFLMKLFVLGLAIIAPVYAVFTVGKPSTNTGVIISFVKGLGIALIGAWFVVSLLYGWEYMVGLEGFRGVKLLAVTPLFIIGVYTIGLAVLKKQVMVWHLIVLFFVTAIIGFYITRTGNSGMSLPFELETRQWLENFFGVRPRTTEFFIGTPLFLLGIYFVKEGYEWGKYFFLFGAITFSSIIGTFTHLHTPLLVSIQRTVIGLGLGVVIGVILIVSWLIISKTIPRERFYEWKL</sequence>
<keyword evidence="1" id="KW-1133">Transmembrane helix</keyword>
<feature type="transmembrane region" description="Helical" evidence="1">
    <location>
        <begin position="380"/>
        <end position="398"/>
    </location>
</feature>
<reference evidence="2 3" key="1">
    <citation type="submission" date="2023-07" db="EMBL/GenBank/DDBJ databases">
        <title>Genomic Encyclopedia of Type Strains, Phase IV (KMG-IV): sequencing the most valuable type-strain genomes for metagenomic binning, comparative biology and taxonomic classification.</title>
        <authorList>
            <person name="Goeker M."/>
        </authorList>
    </citation>
    <scope>NUCLEOTIDE SEQUENCE [LARGE SCALE GENOMIC DNA]</scope>
    <source>
        <strain evidence="2 3">DSM 9768</strain>
    </source>
</reference>
<feature type="transmembrane region" description="Helical" evidence="1">
    <location>
        <begin position="569"/>
        <end position="588"/>
    </location>
</feature>
<protein>
    <recommendedName>
        <fullName evidence="4">Phosphoglycerol transferase and related proteins, alkaline phosphatase superfamily</fullName>
    </recommendedName>
</protein>
<feature type="transmembrane region" description="Helical" evidence="1">
    <location>
        <begin position="600"/>
        <end position="620"/>
    </location>
</feature>
<feature type="transmembrane region" description="Helical" evidence="1">
    <location>
        <begin position="436"/>
        <end position="457"/>
    </location>
</feature>
<feature type="transmembrane region" description="Helical" evidence="1">
    <location>
        <begin position="543"/>
        <end position="560"/>
    </location>
</feature>
<comment type="caution">
    <text evidence="2">The sequence shown here is derived from an EMBL/GenBank/DDBJ whole genome shotgun (WGS) entry which is preliminary data.</text>
</comment>
<keyword evidence="3" id="KW-1185">Reference proteome</keyword>
<dbReference type="EMBL" id="JAUSUG010000006">
    <property type="protein sequence ID" value="MDQ0254512.1"/>
    <property type="molecule type" value="Genomic_DNA"/>
</dbReference>
<organism evidence="2 3">
    <name type="scientific">Evansella vedderi</name>
    <dbReference type="NCBI Taxonomy" id="38282"/>
    <lineage>
        <taxon>Bacteria</taxon>
        <taxon>Bacillati</taxon>
        <taxon>Bacillota</taxon>
        <taxon>Bacilli</taxon>
        <taxon>Bacillales</taxon>
        <taxon>Bacillaceae</taxon>
        <taxon>Evansella</taxon>
    </lineage>
</organism>
<evidence type="ECO:0000313" key="3">
    <source>
        <dbReference type="Proteomes" id="UP001230005"/>
    </source>
</evidence>
<evidence type="ECO:0000313" key="2">
    <source>
        <dbReference type="EMBL" id="MDQ0254512.1"/>
    </source>
</evidence>
<name>A0ABT9ZTF0_9BACI</name>
<gene>
    <name evidence="2" type="ORF">J2S74_001891</name>
</gene>
<feature type="transmembrane region" description="Helical" evidence="1">
    <location>
        <begin position="496"/>
        <end position="514"/>
    </location>
</feature>
<feature type="transmembrane region" description="Helical" evidence="1">
    <location>
        <begin position="5"/>
        <end position="21"/>
    </location>
</feature>